<dbReference type="PRINTS" id="PR00039">
    <property type="entry name" value="HTHLYSR"/>
</dbReference>
<keyword evidence="7" id="KW-1185">Reference proteome</keyword>
<sequence length="292" mass="31724">MFIRQFEYLDALAREKHFRRAAEACHVSQPTLSSALAQLEDELGVLLIERDSRFQGLTPEGDIVLARARRVLVEIEMMRAEIAEARDGISGKLRLGVIPTALPLAVHVTAPFCAACPAVTLEILSLTSAEILARLHNFELDAGMTYLDNEPLSGVIAKPIYAETYCLLTRADGPLADRENIAWAEAAELNLCLLSGDMQNRRIIDGIFRAVGKAPKPTVETNSIFNLCTHATIPGVNSIASVQVLEFFGLPLGVKALPLVEPEARRIIGLVAADRDPAPPLARRLMQSAAAL</sequence>
<dbReference type="PANTHER" id="PTHR30419">
    <property type="entry name" value="HTH-TYPE TRANSCRIPTIONAL REGULATOR YBHD"/>
    <property type="match status" value="1"/>
</dbReference>
<keyword evidence="2" id="KW-0805">Transcription regulation</keyword>
<dbReference type="Gene3D" id="3.40.190.290">
    <property type="match status" value="1"/>
</dbReference>
<dbReference type="Gene3D" id="1.10.10.10">
    <property type="entry name" value="Winged helix-like DNA-binding domain superfamily/Winged helix DNA-binding domain"/>
    <property type="match status" value="1"/>
</dbReference>
<evidence type="ECO:0000256" key="4">
    <source>
        <dbReference type="ARBA" id="ARBA00023163"/>
    </source>
</evidence>
<comment type="caution">
    <text evidence="6">The sequence shown here is derived from an EMBL/GenBank/DDBJ whole genome shotgun (WGS) entry which is preliminary data.</text>
</comment>
<name>A0ABS9ZA28_9HYPH</name>
<dbReference type="RefSeq" id="WP_243068236.1">
    <property type="nucleotide sequence ID" value="NZ_JAIVFK010000031.1"/>
</dbReference>
<dbReference type="EMBL" id="JAIVFP010000001">
    <property type="protein sequence ID" value="MCI4684335.1"/>
    <property type="molecule type" value="Genomic_DNA"/>
</dbReference>
<gene>
    <name evidence="6" type="ORF">K2U94_16465</name>
</gene>
<dbReference type="InterPro" id="IPR036388">
    <property type="entry name" value="WH-like_DNA-bd_sf"/>
</dbReference>
<dbReference type="SUPFAM" id="SSF46785">
    <property type="entry name" value="Winged helix' DNA-binding domain"/>
    <property type="match status" value="1"/>
</dbReference>
<accession>A0ABS9ZA28</accession>
<dbReference type="InterPro" id="IPR036390">
    <property type="entry name" value="WH_DNA-bd_sf"/>
</dbReference>
<evidence type="ECO:0000256" key="2">
    <source>
        <dbReference type="ARBA" id="ARBA00023015"/>
    </source>
</evidence>
<protein>
    <submittedName>
        <fullName evidence="6">LysR family transcriptional regulator</fullName>
    </submittedName>
</protein>
<keyword evidence="3" id="KW-0238">DNA-binding</keyword>
<dbReference type="InterPro" id="IPR000847">
    <property type="entry name" value="LysR_HTH_N"/>
</dbReference>
<dbReference type="SUPFAM" id="SSF53850">
    <property type="entry name" value="Periplasmic binding protein-like II"/>
    <property type="match status" value="1"/>
</dbReference>
<evidence type="ECO:0000313" key="7">
    <source>
        <dbReference type="Proteomes" id="UP001139104"/>
    </source>
</evidence>
<dbReference type="Proteomes" id="UP001139104">
    <property type="component" value="Unassembled WGS sequence"/>
</dbReference>
<organism evidence="6 7">
    <name type="scientific">Candidatus Rhodoblastus alkanivorans</name>
    <dbReference type="NCBI Taxonomy" id="2954117"/>
    <lineage>
        <taxon>Bacteria</taxon>
        <taxon>Pseudomonadati</taxon>
        <taxon>Pseudomonadota</taxon>
        <taxon>Alphaproteobacteria</taxon>
        <taxon>Hyphomicrobiales</taxon>
        <taxon>Rhodoblastaceae</taxon>
        <taxon>Rhodoblastus</taxon>
    </lineage>
</organism>
<reference evidence="6" key="1">
    <citation type="journal article" date="2022" name="ISME J.">
        <title>Identification of active gaseous-alkane degraders at natural gas seeps.</title>
        <authorList>
            <person name="Farhan Ul Haque M."/>
            <person name="Hernandez M."/>
            <person name="Crombie A.T."/>
            <person name="Murrell J.C."/>
        </authorList>
    </citation>
    <scope>NUCLEOTIDE SEQUENCE</scope>
    <source>
        <strain evidence="6">PC2</strain>
    </source>
</reference>
<feature type="domain" description="HTH lysR-type" evidence="5">
    <location>
        <begin position="1"/>
        <end position="58"/>
    </location>
</feature>
<dbReference type="InterPro" id="IPR050950">
    <property type="entry name" value="HTH-type_LysR_regulators"/>
</dbReference>
<dbReference type="InterPro" id="IPR005119">
    <property type="entry name" value="LysR_subst-bd"/>
</dbReference>
<evidence type="ECO:0000259" key="5">
    <source>
        <dbReference type="PROSITE" id="PS50931"/>
    </source>
</evidence>
<evidence type="ECO:0000313" key="6">
    <source>
        <dbReference type="EMBL" id="MCI4684335.1"/>
    </source>
</evidence>
<dbReference type="Pfam" id="PF00126">
    <property type="entry name" value="HTH_1"/>
    <property type="match status" value="1"/>
</dbReference>
<evidence type="ECO:0000256" key="1">
    <source>
        <dbReference type="ARBA" id="ARBA00009437"/>
    </source>
</evidence>
<comment type="similarity">
    <text evidence="1">Belongs to the LysR transcriptional regulatory family.</text>
</comment>
<keyword evidence="4" id="KW-0804">Transcription</keyword>
<dbReference type="CDD" id="cd05466">
    <property type="entry name" value="PBP2_LTTR_substrate"/>
    <property type="match status" value="1"/>
</dbReference>
<dbReference type="PROSITE" id="PS50931">
    <property type="entry name" value="HTH_LYSR"/>
    <property type="match status" value="1"/>
</dbReference>
<dbReference type="PANTHER" id="PTHR30419:SF31">
    <property type="entry name" value="BLR3139 PROTEIN"/>
    <property type="match status" value="1"/>
</dbReference>
<proteinExistence type="inferred from homology"/>
<dbReference type="Pfam" id="PF03466">
    <property type="entry name" value="LysR_substrate"/>
    <property type="match status" value="1"/>
</dbReference>
<evidence type="ECO:0000256" key="3">
    <source>
        <dbReference type="ARBA" id="ARBA00023125"/>
    </source>
</evidence>